<evidence type="ECO:0000256" key="1">
    <source>
        <dbReference type="SAM" id="MobiDB-lite"/>
    </source>
</evidence>
<organism evidence="2 3">
    <name type="scientific">Rhizopus delemar</name>
    <dbReference type="NCBI Taxonomy" id="936053"/>
    <lineage>
        <taxon>Eukaryota</taxon>
        <taxon>Fungi</taxon>
        <taxon>Fungi incertae sedis</taxon>
        <taxon>Mucoromycota</taxon>
        <taxon>Mucoromycotina</taxon>
        <taxon>Mucoromycetes</taxon>
        <taxon>Mucorales</taxon>
        <taxon>Mucorineae</taxon>
        <taxon>Rhizopodaceae</taxon>
        <taxon>Rhizopus</taxon>
    </lineage>
</organism>
<reference evidence="2 3" key="1">
    <citation type="journal article" date="2020" name="Microb. Genom.">
        <title>Genetic diversity of clinical and environmental Mucorales isolates obtained from an investigation of mucormycosis cases among solid organ transplant recipients.</title>
        <authorList>
            <person name="Nguyen M.H."/>
            <person name="Kaul D."/>
            <person name="Muto C."/>
            <person name="Cheng S.J."/>
            <person name="Richter R.A."/>
            <person name="Bruno V.M."/>
            <person name="Liu G."/>
            <person name="Beyhan S."/>
            <person name="Sundermann A.J."/>
            <person name="Mounaud S."/>
            <person name="Pasculle A.W."/>
            <person name="Nierman W.C."/>
            <person name="Driscoll E."/>
            <person name="Cumbie R."/>
            <person name="Clancy C.J."/>
            <person name="Dupont C.L."/>
        </authorList>
    </citation>
    <scope>NUCLEOTIDE SEQUENCE [LARGE SCALE GENOMIC DNA]</scope>
    <source>
        <strain evidence="2 3">GL24</strain>
    </source>
</reference>
<protein>
    <submittedName>
        <fullName evidence="2">Uncharacterized protein</fullName>
    </submittedName>
</protein>
<dbReference type="Proteomes" id="UP000740926">
    <property type="component" value="Unassembled WGS sequence"/>
</dbReference>
<evidence type="ECO:0000313" key="3">
    <source>
        <dbReference type="Proteomes" id="UP000740926"/>
    </source>
</evidence>
<dbReference type="AlphaFoldDB" id="A0A9P6XXJ6"/>
<sequence length="173" mass="20019">MSIYSVPEEYMHCFNVFDEIPDYEPMEVENINDLYQTTELEWHHWKGPNEDESVPEPAVKKLLDLKSYQVYRQILENEHHSKAEEQPITVEIQNDLKQSRKKIVSKKTRGAYRTYSPEQVQELLDLVIEEGLSARKAGAIVGIVERTAQNYKATSKLGKKTSASSHQLPMRVL</sequence>
<feature type="region of interest" description="Disordered" evidence="1">
    <location>
        <begin position="154"/>
        <end position="173"/>
    </location>
</feature>
<comment type="caution">
    <text evidence="2">The sequence shown here is derived from an EMBL/GenBank/DDBJ whole genome shotgun (WGS) entry which is preliminary data.</text>
</comment>
<keyword evidence="3" id="KW-1185">Reference proteome</keyword>
<evidence type="ECO:0000313" key="2">
    <source>
        <dbReference type="EMBL" id="KAG1534389.1"/>
    </source>
</evidence>
<accession>A0A9P6XXJ6</accession>
<proteinExistence type="predicted"/>
<gene>
    <name evidence="2" type="ORF">G6F50_015578</name>
</gene>
<name>A0A9P6XXJ6_9FUNG</name>
<dbReference type="EMBL" id="JAANIU010008760">
    <property type="protein sequence ID" value="KAG1534389.1"/>
    <property type="molecule type" value="Genomic_DNA"/>
</dbReference>